<evidence type="ECO:0000256" key="3">
    <source>
        <dbReference type="ARBA" id="ARBA00023274"/>
    </source>
</evidence>
<organism evidence="5 6">
    <name type="scientific">Sclerotinia sclerotiorum (strain ATCC 18683 / 1980 / Ss-1)</name>
    <name type="common">White mold</name>
    <name type="synonym">Whetzelinia sclerotiorum</name>
    <dbReference type="NCBI Taxonomy" id="665079"/>
    <lineage>
        <taxon>Eukaryota</taxon>
        <taxon>Fungi</taxon>
        <taxon>Dikarya</taxon>
        <taxon>Ascomycota</taxon>
        <taxon>Pezizomycotina</taxon>
        <taxon>Leotiomycetes</taxon>
        <taxon>Helotiales</taxon>
        <taxon>Sclerotiniaceae</taxon>
        <taxon>Sclerotinia</taxon>
    </lineage>
</organism>
<accession>A0A1D9Q461</accession>
<sequence length="126" mass="13980">MLCLHCSHGLRVTPIVTRVLSQSSSMLVKRTFTSITPLRPTLSPGAFKPTSSVIIASEAAPLDLLPKISAHPALSTTQVRCGPRNTFSPSHFVRKRRHGFLSRIKTRKGRATLQRRKSKKRSTLSH</sequence>
<dbReference type="OMA" id="TMNGHTR"/>
<evidence type="ECO:0000256" key="4">
    <source>
        <dbReference type="SAM" id="MobiDB-lite"/>
    </source>
</evidence>
<dbReference type="Gene3D" id="1.10.287.3980">
    <property type="match status" value="1"/>
</dbReference>
<name>A0A1D9Q461_SCLS1</name>
<dbReference type="GO" id="GO:0005840">
    <property type="term" value="C:ribosome"/>
    <property type="evidence" value="ECO:0007669"/>
    <property type="project" value="UniProtKB-KW"/>
</dbReference>
<evidence type="ECO:0000256" key="2">
    <source>
        <dbReference type="ARBA" id="ARBA00022980"/>
    </source>
</evidence>
<dbReference type="AlphaFoldDB" id="A0A1D9Q461"/>
<protein>
    <recommendedName>
        <fullName evidence="7">Ribosomal protein L34</fullName>
    </recommendedName>
</protein>
<evidence type="ECO:0000256" key="1">
    <source>
        <dbReference type="ARBA" id="ARBA00010111"/>
    </source>
</evidence>
<dbReference type="Proteomes" id="UP000177798">
    <property type="component" value="Chromosome 5"/>
</dbReference>
<evidence type="ECO:0000313" key="5">
    <source>
        <dbReference type="EMBL" id="APA09717.1"/>
    </source>
</evidence>
<dbReference type="VEuPathDB" id="FungiDB:sscle_05g044870"/>
<dbReference type="EMBL" id="CP017818">
    <property type="protein sequence ID" value="APA09717.1"/>
    <property type="molecule type" value="Genomic_DNA"/>
</dbReference>
<evidence type="ECO:0008006" key="7">
    <source>
        <dbReference type="Google" id="ProtNLM"/>
    </source>
</evidence>
<dbReference type="GO" id="GO:0006412">
    <property type="term" value="P:translation"/>
    <property type="evidence" value="ECO:0007669"/>
    <property type="project" value="InterPro"/>
</dbReference>
<dbReference type="Pfam" id="PF00468">
    <property type="entry name" value="Ribosomal_L34"/>
    <property type="match status" value="1"/>
</dbReference>
<evidence type="ECO:0000313" key="6">
    <source>
        <dbReference type="Proteomes" id="UP000177798"/>
    </source>
</evidence>
<keyword evidence="3" id="KW-0687">Ribonucleoprotein</keyword>
<proteinExistence type="inferred from homology"/>
<keyword evidence="2" id="KW-0689">Ribosomal protein</keyword>
<dbReference type="OrthoDB" id="431691at2759"/>
<dbReference type="RefSeq" id="XP_001593174.1">
    <property type="nucleotide sequence ID" value="XM_001593124.1"/>
</dbReference>
<feature type="region of interest" description="Disordered" evidence="4">
    <location>
        <begin position="107"/>
        <end position="126"/>
    </location>
</feature>
<dbReference type="GO" id="GO:0003735">
    <property type="term" value="F:structural constituent of ribosome"/>
    <property type="evidence" value="ECO:0007669"/>
    <property type="project" value="InterPro"/>
</dbReference>
<gene>
    <name evidence="5" type="ORF">sscle_05g044870</name>
</gene>
<dbReference type="GO" id="GO:1990904">
    <property type="term" value="C:ribonucleoprotein complex"/>
    <property type="evidence" value="ECO:0007669"/>
    <property type="project" value="UniProtKB-KW"/>
</dbReference>
<reference evidence="6" key="1">
    <citation type="journal article" date="2017" name="Genome Biol. Evol.">
        <title>The complete genome sequence of the phytopathogenic fungus Sclerotinia sclerotiorum reveals insights into the genome architecture of broad host range pathogens.</title>
        <authorList>
            <person name="Derbyshire M."/>
            <person name="Denton-Giles M."/>
            <person name="Hegedus D."/>
            <person name="Seifbarghy S."/>
            <person name="Rollins J."/>
            <person name="van Kan J."/>
            <person name="Seidl M.F."/>
            <person name="Faino L."/>
            <person name="Mbengue M."/>
            <person name="Navaud O."/>
            <person name="Raffaele S."/>
            <person name="Hammond-Kosack K."/>
            <person name="Heard S."/>
            <person name="Oliver R."/>
        </authorList>
    </citation>
    <scope>NUCLEOTIDE SEQUENCE [LARGE SCALE GENOMIC DNA]</scope>
    <source>
        <strain evidence="6">ATCC 18683 / 1980 / Ss-1</strain>
    </source>
</reference>
<dbReference type="PANTHER" id="PTHR14503">
    <property type="entry name" value="MITOCHONDRIAL RIBOSOMAL PROTEIN 34 FAMILY MEMBER"/>
    <property type="match status" value="1"/>
</dbReference>
<dbReference type="PANTHER" id="PTHR14503:SF4">
    <property type="entry name" value="LARGE RIBOSOMAL SUBUNIT PROTEIN BL34M"/>
    <property type="match status" value="1"/>
</dbReference>
<dbReference type="KEGG" id="ssl:SS1G_06096"/>
<comment type="similarity">
    <text evidence="1">Belongs to the bacterial ribosomal protein bL34 family.</text>
</comment>
<dbReference type="NCBIfam" id="TIGR01030">
    <property type="entry name" value="rpmH_bact"/>
    <property type="match status" value="1"/>
</dbReference>
<dbReference type="InterPro" id="IPR000271">
    <property type="entry name" value="Ribosomal_bL34"/>
</dbReference>